<evidence type="ECO:0000256" key="1">
    <source>
        <dbReference type="SAM" id="MobiDB-lite"/>
    </source>
</evidence>
<comment type="caution">
    <text evidence="3">The sequence shown here is derived from an EMBL/GenBank/DDBJ whole genome shotgun (WGS) entry which is preliminary data.</text>
</comment>
<dbReference type="InterPro" id="IPR046347">
    <property type="entry name" value="bZIP_sf"/>
</dbReference>
<evidence type="ECO:0000313" key="3">
    <source>
        <dbReference type="EMBL" id="KAK3300576.1"/>
    </source>
</evidence>
<dbReference type="SUPFAM" id="SSF57959">
    <property type="entry name" value="Leucine zipper domain"/>
    <property type="match status" value="1"/>
</dbReference>
<dbReference type="AlphaFoldDB" id="A0AAE0HRP6"/>
<feature type="region of interest" description="Disordered" evidence="1">
    <location>
        <begin position="228"/>
        <end position="320"/>
    </location>
</feature>
<organism evidence="3 4">
    <name type="scientific">Chaetomium fimeti</name>
    <dbReference type="NCBI Taxonomy" id="1854472"/>
    <lineage>
        <taxon>Eukaryota</taxon>
        <taxon>Fungi</taxon>
        <taxon>Dikarya</taxon>
        <taxon>Ascomycota</taxon>
        <taxon>Pezizomycotina</taxon>
        <taxon>Sordariomycetes</taxon>
        <taxon>Sordariomycetidae</taxon>
        <taxon>Sordariales</taxon>
        <taxon>Chaetomiaceae</taxon>
        <taxon>Chaetomium</taxon>
    </lineage>
</organism>
<evidence type="ECO:0000259" key="2">
    <source>
        <dbReference type="PROSITE" id="PS00036"/>
    </source>
</evidence>
<feature type="domain" description="BZIP" evidence="2">
    <location>
        <begin position="316"/>
        <end position="329"/>
    </location>
</feature>
<feature type="compositionally biased region" description="Low complexity" evidence="1">
    <location>
        <begin position="300"/>
        <end position="320"/>
    </location>
</feature>
<feature type="compositionally biased region" description="Low complexity" evidence="1">
    <location>
        <begin position="228"/>
        <end position="243"/>
    </location>
</feature>
<evidence type="ECO:0000313" key="4">
    <source>
        <dbReference type="Proteomes" id="UP001278766"/>
    </source>
</evidence>
<dbReference type="GeneID" id="87835987"/>
<dbReference type="Proteomes" id="UP001278766">
    <property type="component" value="Unassembled WGS sequence"/>
</dbReference>
<feature type="region of interest" description="Disordered" evidence="1">
    <location>
        <begin position="174"/>
        <end position="213"/>
    </location>
</feature>
<dbReference type="PROSITE" id="PS00036">
    <property type="entry name" value="BZIP_BASIC"/>
    <property type="match status" value="1"/>
</dbReference>
<feature type="compositionally biased region" description="Low complexity" evidence="1">
    <location>
        <begin position="257"/>
        <end position="267"/>
    </location>
</feature>
<dbReference type="RefSeq" id="XP_062664090.1">
    <property type="nucleotide sequence ID" value="XM_062799039.1"/>
</dbReference>
<sequence length="396" mass="43527">MEQPQLRPPGFETEKVDSLAHSYPPSHDAIQSLAGWTLEQSRNPESMAQFQQLSSMPMGWLQGVSATAPTTLDSTTVAGQQYIPQLGDWHQVSSFGYIGVVESAWSRPNSVPWDAGTPVTANNRQVPVDVTTIPPPNTAAYPPQQAEAEPPVAFLPTHWQNDDLARHRPYQVQSTSGYNFGSEGRSGDDETWGGRKPRQSPILTKDLYDADHPRNRFTPLLLRRVPTSDVSSHTTSPPHSATALSFNAPDASYLSDTTTTSTTINPPKRTRPRRRTPPTTPSAGNHHHHDHDHHNPTPPFHTQTPTQNPAQTTTARNRNRAAASRYRAKTQAASARLEAAARAAAARHRALRARAGRLRDEVVRLKHELLARHAGCDCLLIRGYLEGAARRVCGGL</sequence>
<feature type="region of interest" description="Disordered" evidence="1">
    <location>
        <begin position="1"/>
        <end position="24"/>
    </location>
</feature>
<protein>
    <recommendedName>
        <fullName evidence="2">BZIP domain-containing protein</fullName>
    </recommendedName>
</protein>
<dbReference type="GO" id="GO:0003700">
    <property type="term" value="F:DNA-binding transcription factor activity"/>
    <property type="evidence" value="ECO:0007669"/>
    <property type="project" value="InterPro"/>
</dbReference>
<gene>
    <name evidence="3" type="ORF">B0H64DRAFT_18952</name>
</gene>
<dbReference type="EMBL" id="JAUEPN010000001">
    <property type="protein sequence ID" value="KAK3300576.1"/>
    <property type="molecule type" value="Genomic_DNA"/>
</dbReference>
<keyword evidence="4" id="KW-1185">Reference proteome</keyword>
<dbReference type="InterPro" id="IPR004827">
    <property type="entry name" value="bZIP"/>
</dbReference>
<reference evidence="3" key="1">
    <citation type="journal article" date="2023" name="Mol. Phylogenet. Evol.">
        <title>Genome-scale phylogeny and comparative genomics of the fungal order Sordariales.</title>
        <authorList>
            <person name="Hensen N."/>
            <person name="Bonometti L."/>
            <person name="Westerberg I."/>
            <person name="Brannstrom I.O."/>
            <person name="Guillou S."/>
            <person name="Cros-Aarteil S."/>
            <person name="Calhoun S."/>
            <person name="Haridas S."/>
            <person name="Kuo A."/>
            <person name="Mondo S."/>
            <person name="Pangilinan J."/>
            <person name="Riley R."/>
            <person name="LaButti K."/>
            <person name="Andreopoulos B."/>
            <person name="Lipzen A."/>
            <person name="Chen C."/>
            <person name="Yan M."/>
            <person name="Daum C."/>
            <person name="Ng V."/>
            <person name="Clum A."/>
            <person name="Steindorff A."/>
            <person name="Ohm R.A."/>
            <person name="Martin F."/>
            <person name="Silar P."/>
            <person name="Natvig D.O."/>
            <person name="Lalanne C."/>
            <person name="Gautier V."/>
            <person name="Ament-Velasquez S.L."/>
            <person name="Kruys A."/>
            <person name="Hutchinson M.I."/>
            <person name="Powell A.J."/>
            <person name="Barry K."/>
            <person name="Miller A.N."/>
            <person name="Grigoriev I.V."/>
            <person name="Debuchy R."/>
            <person name="Gladieux P."/>
            <person name="Hiltunen Thoren M."/>
            <person name="Johannesson H."/>
        </authorList>
    </citation>
    <scope>NUCLEOTIDE SEQUENCE</scope>
    <source>
        <strain evidence="3">CBS 168.71</strain>
    </source>
</reference>
<accession>A0AAE0HRP6</accession>
<name>A0AAE0HRP6_9PEZI</name>
<reference evidence="3" key="2">
    <citation type="submission" date="2023-06" db="EMBL/GenBank/DDBJ databases">
        <authorList>
            <consortium name="Lawrence Berkeley National Laboratory"/>
            <person name="Haridas S."/>
            <person name="Hensen N."/>
            <person name="Bonometti L."/>
            <person name="Westerberg I."/>
            <person name="Brannstrom I.O."/>
            <person name="Guillou S."/>
            <person name="Cros-Aarteil S."/>
            <person name="Calhoun S."/>
            <person name="Kuo A."/>
            <person name="Mondo S."/>
            <person name="Pangilinan J."/>
            <person name="Riley R."/>
            <person name="Labutti K."/>
            <person name="Andreopoulos B."/>
            <person name="Lipzen A."/>
            <person name="Chen C."/>
            <person name="Yanf M."/>
            <person name="Daum C."/>
            <person name="Ng V."/>
            <person name="Clum A."/>
            <person name="Steindorff A."/>
            <person name="Ohm R."/>
            <person name="Martin F."/>
            <person name="Silar P."/>
            <person name="Natvig D."/>
            <person name="Lalanne C."/>
            <person name="Gautier V."/>
            <person name="Ament-Velasquez S.L."/>
            <person name="Kruys A."/>
            <person name="Hutchinson M.I."/>
            <person name="Powell A.J."/>
            <person name="Barry K."/>
            <person name="Miller A.N."/>
            <person name="Grigoriev I.V."/>
            <person name="Debuchy R."/>
            <person name="Gladieux P."/>
            <person name="Thoren M.H."/>
            <person name="Johannesson H."/>
        </authorList>
    </citation>
    <scope>NUCLEOTIDE SEQUENCE</scope>
    <source>
        <strain evidence="3">CBS 168.71</strain>
    </source>
</reference>
<dbReference type="Gene3D" id="1.20.5.170">
    <property type="match status" value="1"/>
</dbReference>
<proteinExistence type="predicted"/>